<evidence type="ECO:0000313" key="3">
    <source>
        <dbReference type="Proteomes" id="UP000186218"/>
    </source>
</evidence>
<dbReference type="Gene3D" id="3.40.50.1820">
    <property type="entry name" value="alpha/beta hydrolase"/>
    <property type="match status" value="1"/>
</dbReference>
<dbReference type="OrthoDB" id="8871309at2"/>
<dbReference type="Pfam" id="PF07819">
    <property type="entry name" value="PGAP1"/>
    <property type="match status" value="1"/>
</dbReference>
<accession>A0A1N7H2C0</accession>
<dbReference type="PANTHER" id="PTHR37946">
    <property type="entry name" value="SLL1969 PROTEIN"/>
    <property type="match status" value="1"/>
</dbReference>
<dbReference type="Proteomes" id="UP000186218">
    <property type="component" value="Unassembled WGS sequence"/>
</dbReference>
<name>A0A1N7H2C0_9NOCA</name>
<feature type="domain" description="GPI inositol-deacylase PGAP1-like alpha/beta" evidence="1">
    <location>
        <begin position="205"/>
        <end position="270"/>
    </location>
</feature>
<dbReference type="PANTHER" id="PTHR37946:SF1">
    <property type="entry name" value="SLL1969 PROTEIN"/>
    <property type="match status" value="1"/>
</dbReference>
<dbReference type="GO" id="GO:0016788">
    <property type="term" value="F:hydrolase activity, acting on ester bonds"/>
    <property type="evidence" value="ECO:0007669"/>
    <property type="project" value="InterPro"/>
</dbReference>
<dbReference type="AlphaFoldDB" id="A0A1N7H2C0"/>
<dbReference type="InterPro" id="IPR029058">
    <property type="entry name" value="AB_hydrolase_fold"/>
</dbReference>
<evidence type="ECO:0000259" key="1">
    <source>
        <dbReference type="Pfam" id="PF07819"/>
    </source>
</evidence>
<dbReference type="SUPFAM" id="SSF53474">
    <property type="entry name" value="alpha/beta-Hydrolases"/>
    <property type="match status" value="1"/>
</dbReference>
<sequence>MTDIAVRRDREVRALTSLGMRELATATSGVHTVHRAVSDRVFALLGIGLGDLGRAVKPAHDAITDGVYAVISGTLAEVGGLAGQVAVGRGRPPSETPKGAFVLGVVNGLIGDALAAEASPLAESMSVRVDNAAVAVRRSSLDAAFPDASERVVVFLHGLMETENAWRLGDGPGYGRRLHDDLDYSEVQIRYNTGRHISENGRELATLLQDLVSQWPVPVRTLTLVGHSMGGLVMRSACHQGADENAPWVQRVRHTICLGTPHLGAPMAQAVHYASAGLHAFPESRPFAQLLRRRSGGIRDLQQGSLVDDDWRDSDLDALRSRAVREIPLLPHAVHSFVSATVTADARHPLGRVIGDGLVLSPSASGRNRARRIGFSDDAGLAIGSANHFTLLNNDAVYDWLVERLRPLPELPPARVYSATLGAWV</sequence>
<evidence type="ECO:0000313" key="2">
    <source>
        <dbReference type="EMBL" id="SIS18975.1"/>
    </source>
</evidence>
<dbReference type="EMBL" id="FTNT01000011">
    <property type="protein sequence ID" value="SIS18975.1"/>
    <property type="molecule type" value="Genomic_DNA"/>
</dbReference>
<organism evidence="2 3">
    <name type="scientific">Williamsia sterculiae</name>
    <dbReference type="NCBI Taxonomy" id="1344003"/>
    <lineage>
        <taxon>Bacteria</taxon>
        <taxon>Bacillati</taxon>
        <taxon>Actinomycetota</taxon>
        <taxon>Actinomycetes</taxon>
        <taxon>Mycobacteriales</taxon>
        <taxon>Nocardiaceae</taxon>
        <taxon>Williamsia</taxon>
    </lineage>
</organism>
<keyword evidence="3" id="KW-1185">Reference proteome</keyword>
<proteinExistence type="predicted"/>
<reference evidence="2 3" key="1">
    <citation type="submission" date="2017-01" db="EMBL/GenBank/DDBJ databases">
        <authorList>
            <person name="Mah S.A."/>
            <person name="Swanson W.J."/>
            <person name="Moy G.W."/>
            <person name="Vacquier V.D."/>
        </authorList>
    </citation>
    <scope>NUCLEOTIDE SEQUENCE [LARGE SCALE GENOMIC DNA]</scope>
    <source>
        <strain evidence="2 3">CPCC 203464</strain>
    </source>
</reference>
<gene>
    <name evidence="2" type="ORF">SAMN05445060_3409</name>
</gene>
<protein>
    <submittedName>
        <fullName evidence="2">PGAP1-like protein</fullName>
    </submittedName>
</protein>
<dbReference type="InterPro" id="IPR012908">
    <property type="entry name" value="PGAP1-ab_dom-like"/>
</dbReference>
<dbReference type="STRING" id="1344003.SAMN05445060_3409"/>
<dbReference type="RefSeq" id="WP_076481925.1">
    <property type="nucleotide sequence ID" value="NZ_FTNT01000011.1"/>
</dbReference>